<dbReference type="InterPro" id="IPR036890">
    <property type="entry name" value="HATPase_C_sf"/>
</dbReference>
<dbReference type="PANTHER" id="PTHR43047:SF72">
    <property type="entry name" value="OSMOSENSING HISTIDINE PROTEIN KINASE SLN1"/>
    <property type="match status" value="1"/>
</dbReference>
<dbReference type="InterPro" id="IPR005467">
    <property type="entry name" value="His_kinase_dom"/>
</dbReference>
<dbReference type="GO" id="GO:0006355">
    <property type="term" value="P:regulation of DNA-templated transcription"/>
    <property type="evidence" value="ECO:0007669"/>
    <property type="project" value="InterPro"/>
</dbReference>
<protein>
    <recommendedName>
        <fullName evidence="2">histidine kinase</fullName>
        <ecNumber evidence="2">2.7.13.3</ecNumber>
    </recommendedName>
</protein>
<dbReference type="InterPro" id="IPR004358">
    <property type="entry name" value="Sig_transdc_His_kin-like_C"/>
</dbReference>
<accession>A0A1W9HWK6</accession>
<dbReference type="EMBL" id="LWDL01000017">
    <property type="protein sequence ID" value="OQW51809.1"/>
    <property type="molecule type" value="Genomic_DNA"/>
</dbReference>
<dbReference type="Gene3D" id="1.10.287.130">
    <property type="match status" value="1"/>
</dbReference>
<reference evidence="9 10" key="1">
    <citation type="journal article" date="2017" name="Water Res.">
        <title>Comammox in drinking water systems.</title>
        <authorList>
            <person name="Wang Y."/>
            <person name="Ma L."/>
            <person name="Mao Y."/>
            <person name="Jiang X."/>
            <person name="Xia Y."/>
            <person name="Yu K."/>
            <person name="Li B."/>
            <person name="Zhang T."/>
        </authorList>
    </citation>
    <scope>NUCLEOTIDE SEQUENCE [LARGE SCALE GENOMIC DNA]</scope>
    <source>
        <strain evidence="9">SG_bin8</strain>
    </source>
</reference>
<dbReference type="CDD" id="cd00082">
    <property type="entry name" value="HisKA"/>
    <property type="match status" value="1"/>
</dbReference>
<dbReference type="Gene3D" id="3.30.450.20">
    <property type="entry name" value="PAS domain"/>
    <property type="match status" value="1"/>
</dbReference>
<dbReference type="PRINTS" id="PR00344">
    <property type="entry name" value="BCTRLSENSOR"/>
</dbReference>
<dbReference type="CDD" id="cd00130">
    <property type="entry name" value="PAS"/>
    <property type="match status" value="1"/>
</dbReference>
<sequence>MEEQDLPRELEGFARGPHPCFAFDHDGRLIYANDAAALYWGIADRAALRAIDWPKHVVAPALRRLFRSLASDASRLERLPLQPFGQLRPFIARVTRLTLAGGTRVLVVRGSEPMTTRRPVGRAKALGPVAGGVSADTKPPAPGAERVPATAEAGVDMAPIAADALPEPVTVCERQDVITTTAQDNSAAGLPTPDEIATVAAGEDMAEPAALIAARADTMGAPDIVAPSSLLSPRAQRIVDRHETALRFVWETDGDGVLTYVSRDFVSAVGAGAMPIDDETFAAFARRINMTGHEELAQALSRRHAWSDLHLGWPLDDGPQRLDVDLSAAPAENGGFRGFGTGRGLSEVVLDDQQTDDPPASDIVAADSTIEARDIEPAGSPGVGEAPMPDAAAGGEQAPGTQNAAIAPAREDNRPDEQLPSNVVSFPVTPTPHAPDRRLEPSESAALRTIARVLGGPIGLPRASANDLKAFLPTPPPVPTSEMEIGDVTKADDRGAEAMSTAEAPAHAPALPVAAEPPAASAREQAVDSDDTARLLREARLREAELRAILDTATDGIIILSGQGRILSLNRAAEALFGFDSADVADHPFMRLLAPASHRIASDYLDGLARNGVASVLNDGREVMGIERKGGLIPLFMTIGRVSLTGDDDKFCAVLRDITPWKTAEEGLVAARRQAEAASLQKSDFLAKISHEIRTPLNAIIGFSEVMREERYGAIGNERYREYVSDVHAAGQHILGLVNDLLDLAKIEAGKIDLSFASVKLADVVQQAVSTMQAQANRQSVILRSALPKVPPIVADQRSLRQILFNLLSNAIKFSRAGSQVIVSIGLTDEGEVTIRVRDSGRGMSSSDIETALQPFGRITSGEGRQSEGTGLGLPLTKALAEANRASFHIDSTPGVGTMVQITFPSTRVLAE</sequence>
<organism evidence="9 10">
    <name type="scientific">Candidatus Raskinella chloraquaticus</name>
    <dbReference type="NCBI Taxonomy" id="1951219"/>
    <lineage>
        <taxon>Bacteria</taxon>
        <taxon>Pseudomonadati</taxon>
        <taxon>Pseudomonadota</taxon>
        <taxon>Alphaproteobacteria</taxon>
        <taxon>Hyphomicrobiales</taxon>
        <taxon>Phreatobacteraceae</taxon>
        <taxon>Candidatus Raskinella</taxon>
    </lineage>
</organism>
<dbReference type="Pfam" id="PF00989">
    <property type="entry name" value="PAS"/>
    <property type="match status" value="1"/>
</dbReference>
<dbReference type="InterPro" id="IPR036097">
    <property type="entry name" value="HisK_dim/P_sf"/>
</dbReference>
<dbReference type="SMART" id="SM00388">
    <property type="entry name" value="HisKA"/>
    <property type="match status" value="1"/>
</dbReference>
<evidence type="ECO:0000259" key="8">
    <source>
        <dbReference type="PROSITE" id="PS50112"/>
    </source>
</evidence>
<dbReference type="AlphaFoldDB" id="A0A1W9HWK6"/>
<dbReference type="SUPFAM" id="SSF55874">
    <property type="entry name" value="ATPase domain of HSP90 chaperone/DNA topoisomerase II/histidine kinase"/>
    <property type="match status" value="1"/>
</dbReference>
<dbReference type="GO" id="GO:0000155">
    <property type="term" value="F:phosphorelay sensor kinase activity"/>
    <property type="evidence" value="ECO:0007669"/>
    <property type="project" value="InterPro"/>
</dbReference>
<keyword evidence="5" id="KW-0418">Kinase</keyword>
<dbReference type="STRING" id="1827387.A4S15_10050"/>
<dbReference type="InterPro" id="IPR003594">
    <property type="entry name" value="HATPase_dom"/>
</dbReference>
<proteinExistence type="predicted"/>
<feature type="region of interest" description="Disordered" evidence="6">
    <location>
        <begin position="366"/>
        <end position="443"/>
    </location>
</feature>
<evidence type="ECO:0000256" key="1">
    <source>
        <dbReference type="ARBA" id="ARBA00000085"/>
    </source>
</evidence>
<evidence type="ECO:0000313" key="10">
    <source>
        <dbReference type="Proteomes" id="UP000192872"/>
    </source>
</evidence>
<dbReference type="InterPro" id="IPR035965">
    <property type="entry name" value="PAS-like_dom_sf"/>
</dbReference>
<dbReference type="PROSITE" id="PS50112">
    <property type="entry name" value="PAS"/>
    <property type="match status" value="1"/>
</dbReference>
<dbReference type="NCBIfam" id="TIGR00229">
    <property type="entry name" value="sensory_box"/>
    <property type="match status" value="1"/>
</dbReference>
<evidence type="ECO:0000256" key="4">
    <source>
        <dbReference type="ARBA" id="ARBA00022679"/>
    </source>
</evidence>
<feature type="domain" description="PAS" evidence="8">
    <location>
        <begin position="542"/>
        <end position="612"/>
    </location>
</feature>
<dbReference type="GO" id="GO:0009927">
    <property type="term" value="F:histidine phosphotransfer kinase activity"/>
    <property type="evidence" value="ECO:0007669"/>
    <property type="project" value="TreeGrafter"/>
</dbReference>
<dbReference type="GO" id="GO:0005886">
    <property type="term" value="C:plasma membrane"/>
    <property type="evidence" value="ECO:0007669"/>
    <property type="project" value="TreeGrafter"/>
</dbReference>
<feature type="region of interest" description="Disordered" evidence="6">
    <location>
        <begin position="126"/>
        <end position="146"/>
    </location>
</feature>
<evidence type="ECO:0000256" key="2">
    <source>
        <dbReference type="ARBA" id="ARBA00012438"/>
    </source>
</evidence>
<dbReference type="InterPro" id="IPR003661">
    <property type="entry name" value="HisK_dim/P_dom"/>
</dbReference>
<evidence type="ECO:0000256" key="3">
    <source>
        <dbReference type="ARBA" id="ARBA00022553"/>
    </source>
</evidence>
<evidence type="ECO:0000256" key="6">
    <source>
        <dbReference type="SAM" id="MobiDB-lite"/>
    </source>
</evidence>
<evidence type="ECO:0000259" key="7">
    <source>
        <dbReference type="PROSITE" id="PS50109"/>
    </source>
</evidence>
<dbReference type="Pfam" id="PF00512">
    <property type="entry name" value="HisKA"/>
    <property type="match status" value="1"/>
</dbReference>
<comment type="catalytic activity">
    <reaction evidence="1">
        <text>ATP + protein L-histidine = ADP + protein N-phospho-L-histidine.</text>
        <dbReference type="EC" id="2.7.13.3"/>
    </reaction>
</comment>
<feature type="domain" description="Histidine kinase" evidence="7">
    <location>
        <begin position="688"/>
        <end position="908"/>
    </location>
</feature>
<dbReference type="SMART" id="SM00091">
    <property type="entry name" value="PAS"/>
    <property type="match status" value="2"/>
</dbReference>
<evidence type="ECO:0000313" key="9">
    <source>
        <dbReference type="EMBL" id="OQW51809.1"/>
    </source>
</evidence>
<name>A0A1W9HWK6_9HYPH</name>
<dbReference type="InterPro" id="IPR000014">
    <property type="entry name" value="PAS"/>
</dbReference>
<dbReference type="SMART" id="SM00387">
    <property type="entry name" value="HATPase_c"/>
    <property type="match status" value="1"/>
</dbReference>
<dbReference type="Pfam" id="PF02518">
    <property type="entry name" value="HATPase_c"/>
    <property type="match status" value="1"/>
</dbReference>
<gene>
    <name evidence="9" type="ORF">A4S15_10050</name>
</gene>
<dbReference type="PANTHER" id="PTHR43047">
    <property type="entry name" value="TWO-COMPONENT HISTIDINE PROTEIN KINASE"/>
    <property type="match status" value="1"/>
</dbReference>
<dbReference type="SUPFAM" id="SSF55785">
    <property type="entry name" value="PYP-like sensor domain (PAS domain)"/>
    <property type="match status" value="2"/>
</dbReference>
<keyword evidence="4" id="KW-0808">Transferase</keyword>
<dbReference type="EC" id="2.7.13.3" evidence="2"/>
<comment type="caution">
    <text evidence="9">The sequence shown here is derived from an EMBL/GenBank/DDBJ whole genome shotgun (WGS) entry which is preliminary data.</text>
</comment>
<dbReference type="PROSITE" id="PS50109">
    <property type="entry name" value="HIS_KIN"/>
    <property type="match status" value="1"/>
</dbReference>
<evidence type="ECO:0000256" key="5">
    <source>
        <dbReference type="ARBA" id="ARBA00022777"/>
    </source>
</evidence>
<keyword evidence="3" id="KW-0597">Phosphoprotein</keyword>
<dbReference type="Gene3D" id="3.30.565.10">
    <property type="entry name" value="Histidine kinase-like ATPase, C-terminal domain"/>
    <property type="match status" value="1"/>
</dbReference>
<dbReference type="InterPro" id="IPR013767">
    <property type="entry name" value="PAS_fold"/>
</dbReference>
<dbReference type="SUPFAM" id="SSF47384">
    <property type="entry name" value="Homodimeric domain of signal transducing histidine kinase"/>
    <property type="match status" value="1"/>
</dbReference>
<dbReference type="Proteomes" id="UP000192872">
    <property type="component" value="Unassembled WGS sequence"/>
</dbReference>